<dbReference type="Proteomes" id="UP000007799">
    <property type="component" value="Unassembled WGS sequence"/>
</dbReference>
<evidence type="ECO:0000313" key="1">
    <source>
        <dbReference type="EMBL" id="EGD80882.1"/>
    </source>
</evidence>
<dbReference type="GeneID" id="16078040"/>
<protein>
    <submittedName>
        <fullName evidence="1">Uncharacterized protein</fullName>
    </submittedName>
</protein>
<gene>
    <name evidence="1" type="ORF">PTSG_01468</name>
</gene>
<name>F2U0F4_SALR5</name>
<reference evidence="1" key="1">
    <citation type="submission" date="2009-08" db="EMBL/GenBank/DDBJ databases">
        <title>Annotation of Salpingoeca rosetta.</title>
        <authorList>
            <consortium name="The Broad Institute Genome Sequencing Platform"/>
            <person name="Russ C."/>
            <person name="Cuomo C."/>
            <person name="Burger G."/>
            <person name="Gray M.W."/>
            <person name="Holland P.W.H."/>
            <person name="King N."/>
            <person name="Lang F.B.F."/>
            <person name="Roger A.J."/>
            <person name="Ruiz-Trillo I."/>
            <person name="Young S.K."/>
            <person name="Zeng Q."/>
            <person name="Gargeya S."/>
            <person name="Alvarado L."/>
            <person name="Berlin A."/>
            <person name="Chapman S.B."/>
            <person name="Chen Z."/>
            <person name="Freedman E."/>
            <person name="Gellesch M."/>
            <person name="Goldberg J."/>
            <person name="Griggs A."/>
            <person name="Gujja S."/>
            <person name="Heilman E."/>
            <person name="Heiman D."/>
            <person name="Howarth C."/>
            <person name="Mehta T."/>
            <person name="Neiman D."/>
            <person name="Pearson M."/>
            <person name="Roberts A."/>
            <person name="Saif S."/>
            <person name="Shea T."/>
            <person name="Shenoy N."/>
            <person name="Sisk P."/>
            <person name="Stolte C."/>
            <person name="Sykes S."/>
            <person name="White J."/>
            <person name="Yandava C."/>
            <person name="Haas B."/>
            <person name="Nusbaum C."/>
            <person name="Birren B."/>
        </authorList>
    </citation>
    <scope>NUCLEOTIDE SEQUENCE [LARGE SCALE GENOMIC DNA]</scope>
    <source>
        <strain evidence="1">ATCC 50818</strain>
    </source>
</reference>
<sequence>MTMQRTAEAAHQATQRRISQMLQQAYVDLKPGTMFKSKDGVLRALAAVAVFHEMNAATVYASDTFAIRVICSNEKRRQDALNMNASDPSPLGCLYCCTSTIQPCGRFRVNQLGIHTCRNSNRTVTSQTLARVDQAILGTGLQMVQVARESLGRCL</sequence>
<accession>F2U0F4</accession>
<proteinExistence type="predicted"/>
<organism evidence="2">
    <name type="scientific">Salpingoeca rosetta (strain ATCC 50818 / BSB-021)</name>
    <dbReference type="NCBI Taxonomy" id="946362"/>
    <lineage>
        <taxon>Eukaryota</taxon>
        <taxon>Choanoflagellata</taxon>
        <taxon>Craspedida</taxon>
        <taxon>Salpingoecidae</taxon>
        <taxon>Salpingoeca</taxon>
    </lineage>
</organism>
<dbReference type="InParanoid" id="F2U0F4"/>
<keyword evidence="2" id="KW-1185">Reference proteome</keyword>
<dbReference type="KEGG" id="sre:PTSG_01468"/>
<dbReference type="EMBL" id="GL832958">
    <property type="protein sequence ID" value="EGD80882.1"/>
    <property type="molecule type" value="Genomic_DNA"/>
</dbReference>
<dbReference type="RefSeq" id="XP_004997443.1">
    <property type="nucleotide sequence ID" value="XM_004997386.1"/>
</dbReference>
<evidence type="ECO:0000313" key="2">
    <source>
        <dbReference type="Proteomes" id="UP000007799"/>
    </source>
</evidence>
<dbReference type="AlphaFoldDB" id="F2U0F4"/>